<dbReference type="Proteomes" id="UP001500238">
    <property type="component" value="Unassembled WGS sequence"/>
</dbReference>
<sequence length="49" mass="5145">MPQPASDMLAVAARAKAAIGRRDDMNILLGDLSYPYRTVNGLGEGIIAA</sequence>
<dbReference type="EMBL" id="BAAAES010000004">
    <property type="protein sequence ID" value="GAA0660276.1"/>
    <property type="molecule type" value="Genomic_DNA"/>
</dbReference>
<accession>A0ABN1HND0</accession>
<evidence type="ECO:0000313" key="1">
    <source>
        <dbReference type="EMBL" id="GAA0660276.1"/>
    </source>
</evidence>
<reference evidence="1 2" key="1">
    <citation type="journal article" date="2019" name="Int. J. Syst. Evol. Microbiol.">
        <title>The Global Catalogue of Microorganisms (GCM) 10K type strain sequencing project: providing services to taxonomists for standard genome sequencing and annotation.</title>
        <authorList>
            <consortium name="The Broad Institute Genomics Platform"/>
            <consortium name="The Broad Institute Genome Sequencing Center for Infectious Disease"/>
            <person name="Wu L."/>
            <person name="Ma J."/>
        </authorList>
    </citation>
    <scope>NUCLEOTIDE SEQUENCE [LARGE SCALE GENOMIC DNA]</scope>
    <source>
        <strain evidence="1 2">JCM 14603</strain>
    </source>
</reference>
<organism evidence="1 2">
    <name type="scientific">Sphingomonas insulae</name>
    <dbReference type="NCBI Taxonomy" id="424800"/>
    <lineage>
        <taxon>Bacteria</taxon>
        <taxon>Pseudomonadati</taxon>
        <taxon>Pseudomonadota</taxon>
        <taxon>Alphaproteobacteria</taxon>
        <taxon>Sphingomonadales</taxon>
        <taxon>Sphingomonadaceae</taxon>
        <taxon>Sphingomonas</taxon>
    </lineage>
</organism>
<protein>
    <submittedName>
        <fullName evidence="1">Uncharacterized protein</fullName>
    </submittedName>
</protein>
<name>A0ABN1HND0_9SPHN</name>
<keyword evidence="2" id="KW-1185">Reference proteome</keyword>
<gene>
    <name evidence="1" type="ORF">GCM10009102_06000</name>
</gene>
<proteinExistence type="predicted"/>
<evidence type="ECO:0000313" key="2">
    <source>
        <dbReference type="Proteomes" id="UP001500238"/>
    </source>
</evidence>
<comment type="caution">
    <text evidence="1">The sequence shown here is derived from an EMBL/GenBank/DDBJ whole genome shotgun (WGS) entry which is preliminary data.</text>
</comment>